<evidence type="ECO:0000313" key="1">
    <source>
        <dbReference type="EMBL" id="MBX66627.1"/>
    </source>
</evidence>
<accession>A0A2P2QI85</accession>
<reference evidence="1" key="1">
    <citation type="submission" date="2018-02" db="EMBL/GenBank/DDBJ databases">
        <title>Rhizophora mucronata_Transcriptome.</title>
        <authorList>
            <person name="Meera S.P."/>
            <person name="Sreeshan A."/>
            <person name="Augustine A."/>
        </authorList>
    </citation>
    <scope>NUCLEOTIDE SEQUENCE</scope>
    <source>
        <tissue evidence="1">Leaf</tissue>
    </source>
</reference>
<dbReference type="AlphaFoldDB" id="A0A2P2QI85"/>
<name>A0A2P2QI85_RHIMU</name>
<sequence>MDSCIAQTAELSIPTCITTKHGVGCMVAKRWSHWGRGVVGLS</sequence>
<dbReference type="EMBL" id="GGEC01086143">
    <property type="protein sequence ID" value="MBX66627.1"/>
    <property type="molecule type" value="Transcribed_RNA"/>
</dbReference>
<protein>
    <submittedName>
        <fullName evidence="1">Uncharacterized protein</fullName>
    </submittedName>
</protein>
<organism evidence="1">
    <name type="scientific">Rhizophora mucronata</name>
    <name type="common">Asiatic mangrove</name>
    <dbReference type="NCBI Taxonomy" id="61149"/>
    <lineage>
        <taxon>Eukaryota</taxon>
        <taxon>Viridiplantae</taxon>
        <taxon>Streptophyta</taxon>
        <taxon>Embryophyta</taxon>
        <taxon>Tracheophyta</taxon>
        <taxon>Spermatophyta</taxon>
        <taxon>Magnoliopsida</taxon>
        <taxon>eudicotyledons</taxon>
        <taxon>Gunneridae</taxon>
        <taxon>Pentapetalae</taxon>
        <taxon>rosids</taxon>
        <taxon>fabids</taxon>
        <taxon>Malpighiales</taxon>
        <taxon>Rhizophoraceae</taxon>
        <taxon>Rhizophora</taxon>
    </lineage>
</organism>
<proteinExistence type="predicted"/>